<dbReference type="PANTHER" id="PTHR43445">
    <property type="entry name" value="UDP-N-ACETYLMURAMATE--L-ALANINE LIGASE-RELATED"/>
    <property type="match status" value="1"/>
</dbReference>
<reference evidence="18 19" key="1">
    <citation type="submission" date="2020-08" db="EMBL/GenBank/DDBJ databases">
        <title>Bridging the membrane lipid divide: bacteria of the FCB group superphylum have the potential to synthesize archaeal ether lipids.</title>
        <authorList>
            <person name="Villanueva L."/>
            <person name="Von Meijenfeldt F.A.B."/>
            <person name="Westbye A.B."/>
            <person name="Yadav S."/>
            <person name="Hopmans E.C."/>
            <person name="Dutilh B.E."/>
            <person name="Sinninghe Damste J.S."/>
        </authorList>
    </citation>
    <scope>NUCLEOTIDE SEQUENCE [LARGE SCALE GENOMIC DNA]</scope>
    <source>
        <strain evidence="18">NIOZ-UU36</strain>
    </source>
</reference>
<dbReference type="GO" id="GO:0005524">
    <property type="term" value="F:ATP binding"/>
    <property type="evidence" value="ECO:0007669"/>
    <property type="project" value="UniProtKB-UniRule"/>
</dbReference>
<dbReference type="Gene3D" id="3.40.50.720">
    <property type="entry name" value="NAD(P)-binding Rossmann-like Domain"/>
    <property type="match status" value="1"/>
</dbReference>
<dbReference type="Gene3D" id="3.90.190.20">
    <property type="entry name" value="Mur ligase, C-terminal domain"/>
    <property type="match status" value="1"/>
</dbReference>
<proteinExistence type="inferred from homology"/>
<evidence type="ECO:0000256" key="5">
    <source>
        <dbReference type="ARBA" id="ARBA00022598"/>
    </source>
</evidence>
<keyword evidence="12 14" id="KW-0961">Cell wall biogenesis/degradation</keyword>
<evidence type="ECO:0000259" key="15">
    <source>
        <dbReference type="Pfam" id="PF01225"/>
    </source>
</evidence>
<dbReference type="GO" id="GO:0008763">
    <property type="term" value="F:UDP-N-acetylmuramate-L-alanine ligase activity"/>
    <property type="evidence" value="ECO:0007669"/>
    <property type="project" value="UniProtKB-UniRule"/>
</dbReference>
<evidence type="ECO:0000259" key="16">
    <source>
        <dbReference type="Pfam" id="PF02875"/>
    </source>
</evidence>
<evidence type="ECO:0000256" key="10">
    <source>
        <dbReference type="ARBA" id="ARBA00022984"/>
    </source>
</evidence>
<dbReference type="HAMAP" id="MF_00046">
    <property type="entry name" value="MurC"/>
    <property type="match status" value="1"/>
</dbReference>
<dbReference type="Pfam" id="PF08245">
    <property type="entry name" value="Mur_ligase_M"/>
    <property type="match status" value="1"/>
</dbReference>
<evidence type="ECO:0000256" key="7">
    <source>
        <dbReference type="ARBA" id="ARBA00022741"/>
    </source>
</evidence>
<evidence type="ECO:0000313" key="19">
    <source>
        <dbReference type="Proteomes" id="UP000614469"/>
    </source>
</evidence>
<feature type="domain" description="Mur ligase C-terminal" evidence="16">
    <location>
        <begin position="301"/>
        <end position="428"/>
    </location>
</feature>
<feature type="domain" description="Mur ligase central" evidence="17">
    <location>
        <begin position="106"/>
        <end position="278"/>
    </location>
</feature>
<evidence type="ECO:0000256" key="1">
    <source>
        <dbReference type="ARBA" id="ARBA00004496"/>
    </source>
</evidence>
<dbReference type="UniPathway" id="UPA00219"/>
<feature type="binding site" evidence="14">
    <location>
        <begin position="108"/>
        <end position="114"/>
    </location>
    <ligand>
        <name>ATP</name>
        <dbReference type="ChEBI" id="CHEBI:30616"/>
    </ligand>
</feature>
<accession>A0A8J6NMU8</accession>
<evidence type="ECO:0000256" key="9">
    <source>
        <dbReference type="ARBA" id="ARBA00022960"/>
    </source>
</evidence>
<dbReference type="InterPro" id="IPR005758">
    <property type="entry name" value="UDP-N-AcMur_Ala_ligase_MurC"/>
</dbReference>
<keyword evidence="11 14" id="KW-0131">Cell cycle</keyword>
<feature type="domain" description="Mur ligase N-terminal catalytic" evidence="15">
    <location>
        <begin position="3"/>
        <end position="100"/>
    </location>
</feature>
<dbReference type="GO" id="GO:0009252">
    <property type="term" value="P:peptidoglycan biosynthetic process"/>
    <property type="evidence" value="ECO:0007669"/>
    <property type="project" value="UniProtKB-UniRule"/>
</dbReference>
<dbReference type="GO" id="GO:0051301">
    <property type="term" value="P:cell division"/>
    <property type="evidence" value="ECO:0007669"/>
    <property type="project" value="UniProtKB-KW"/>
</dbReference>
<dbReference type="Pfam" id="PF02875">
    <property type="entry name" value="Mur_ligase_C"/>
    <property type="match status" value="1"/>
</dbReference>
<dbReference type="SUPFAM" id="SSF53244">
    <property type="entry name" value="MurD-like peptide ligases, peptide-binding domain"/>
    <property type="match status" value="1"/>
</dbReference>
<dbReference type="InterPro" id="IPR036615">
    <property type="entry name" value="Mur_ligase_C_dom_sf"/>
</dbReference>
<dbReference type="PANTHER" id="PTHR43445:SF3">
    <property type="entry name" value="UDP-N-ACETYLMURAMATE--L-ALANINE LIGASE"/>
    <property type="match status" value="1"/>
</dbReference>
<comment type="subcellular location">
    <subcellularLocation>
        <location evidence="1 14">Cytoplasm</location>
    </subcellularLocation>
</comment>
<dbReference type="InterPro" id="IPR013221">
    <property type="entry name" value="Mur_ligase_cen"/>
</dbReference>
<dbReference type="GO" id="GO:0005737">
    <property type="term" value="C:cytoplasm"/>
    <property type="evidence" value="ECO:0007669"/>
    <property type="project" value="UniProtKB-SubCell"/>
</dbReference>
<gene>
    <name evidence="14 18" type="primary">murC</name>
    <name evidence="18" type="ORF">H8E29_12600</name>
</gene>
<dbReference type="Pfam" id="PF01225">
    <property type="entry name" value="Mur_ligase"/>
    <property type="match status" value="1"/>
</dbReference>
<dbReference type="SUPFAM" id="SSF51984">
    <property type="entry name" value="MurCD N-terminal domain"/>
    <property type="match status" value="1"/>
</dbReference>
<evidence type="ECO:0000256" key="13">
    <source>
        <dbReference type="ARBA" id="ARBA00047833"/>
    </source>
</evidence>
<comment type="similarity">
    <text evidence="14">Belongs to the MurCDEF family.</text>
</comment>
<sequence>MTHAHFIGIGGSGLSAIARLLQESGYTVTGSDRDQSPFVDDLRAIGITVHIGHEAAQIRGADLIVRSSAIPDANPEVQAALEAGIPVYKRSDFLGRLMEEKIGIAIAGTHGKTSTTAMMAWTLTELQQDPSFIVGGVINGLNVNAHAGTGKTFVIEADEYDRMFLGLKPTIGIVTNLEHDHPDIYPTAESFRAAFVEFIRLIPENGVLIACGDDWGAADLIKEAQQANINTLAYSLNDVENLQPNTTGGFDFYVQNNHISLQVPGKHNVLNALAVLKVVEYQGLSLENAARALGDYSGTGRRFEMIGSVNGITIYDDYAHHPTEIRATLAGARARHPRARIWAVWQPHTYSRTQMLFDEFSQAFNDADETIVTEIYASREAKQDFSSAEVVAAMKNPSARFIADLNETGNYLIENLHPNDVLIILSAGDAIEISKKVLKALSEKAQVSS</sequence>
<dbReference type="SUPFAM" id="SSF53623">
    <property type="entry name" value="MurD-like peptide ligases, catalytic domain"/>
    <property type="match status" value="1"/>
</dbReference>
<dbReference type="InterPro" id="IPR004101">
    <property type="entry name" value="Mur_ligase_C"/>
</dbReference>
<evidence type="ECO:0000313" key="18">
    <source>
        <dbReference type="EMBL" id="MBC8336100.1"/>
    </source>
</evidence>
<dbReference type="InterPro" id="IPR036565">
    <property type="entry name" value="Mur-like_cat_sf"/>
</dbReference>
<dbReference type="InterPro" id="IPR050061">
    <property type="entry name" value="MurCDEF_pg_biosynth"/>
</dbReference>
<evidence type="ECO:0000256" key="14">
    <source>
        <dbReference type="HAMAP-Rule" id="MF_00046"/>
    </source>
</evidence>
<name>A0A8J6NMU8_9CHLR</name>
<comment type="pathway">
    <text evidence="2 14">Cell wall biogenesis; peptidoglycan biosynthesis.</text>
</comment>
<evidence type="ECO:0000256" key="12">
    <source>
        <dbReference type="ARBA" id="ARBA00023316"/>
    </source>
</evidence>
<comment type="function">
    <text evidence="14">Cell wall formation.</text>
</comment>
<dbReference type="Gene3D" id="3.40.1190.10">
    <property type="entry name" value="Mur-like, catalytic domain"/>
    <property type="match status" value="1"/>
</dbReference>
<keyword evidence="5 14" id="KW-0436">Ligase</keyword>
<comment type="catalytic activity">
    <reaction evidence="13 14">
        <text>UDP-N-acetyl-alpha-D-muramate + L-alanine + ATP = UDP-N-acetyl-alpha-D-muramoyl-L-alanine + ADP + phosphate + H(+)</text>
        <dbReference type="Rhea" id="RHEA:23372"/>
        <dbReference type="ChEBI" id="CHEBI:15378"/>
        <dbReference type="ChEBI" id="CHEBI:30616"/>
        <dbReference type="ChEBI" id="CHEBI:43474"/>
        <dbReference type="ChEBI" id="CHEBI:57972"/>
        <dbReference type="ChEBI" id="CHEBI:70757"/>
        <dbReference type="ChEBI" id="CHEBI:83898"/>
        <dbReference type="ChEBI" id="CHEBI:456216"/>
        <dbReference type="EC" id="6.3.2.8"/>
    </reaction>
</comment>
<dbReference type="EMBL" id="JACNJN010000139">
    <property type="protein sequence ID" value="MBC8336100.1"/>
    <property type="molecule type" value="Genomic_DNA"/>
</dbReference>
<evidence type="ECO:0000256" key="6">
    <source>
        <dbReference type="ARBA" id="ARBA00022618"/>
    </source>
</evidence>
<evidence type="ECO:0000256" key="4">
    <source>
        <dbReference type="ARBA" id="ARBA00022490"/>
    </source>
</evidence>
<evidence type="ECO:0000259" key="17">
    <source>
        <dbReference type="Pfam" id="PF08245"/>
    </source>
</evidence>
<dbReference type="AlphaFoldDB" id="A0A8J6NMU8"/>
<keyword evidence="6 14" id="KW-0132">Cell division</keyword>
<dbReference type="Proteomes" id="UP000614469">
    <property type="component" value="Unassembled WGS sequence"/>
</dbReference>
<evidence type="ECO:0000256" key="11">
    <source>
        <dbReference type="ARBA" id="ARBA00023306"/>
    </source>
</evidence>
<keyword evidence="9 14" id="KW-0133">Cell shape</keyword>
<dbReference type="EC" id="6.3.2.8" evidence="3 14"/>
<dbReference type="NCBIfam" id="TIGR01082">
    <property type="entry name" value="murC"/>
    <property type="match status" value="1"/>
</dbReference>
<dbReference type="GO" id="GO:0008360">
    <property type="term" value="P:regulation of cell shape"/>
    <property type="evidence" value="ECO:0007669"/>
    <property type="project" value="UniProtKB-KW"/>
</dbReference>
<evidence type="ECO:0000256" key="3">
    <source>
        <dbReference type="ARBA" id="ARBA00012211"/>
    </source>
</evidence>
<organism evidence="18 19">
    <name type="scientific">Candidatus Desulfolinea nitratireducens</name>
    <dbReference type="NCBI Taxonomy" id="2841698"/>
    <lineage>
        <taxon>Bacteria</taxon>
        <taxon>Bacillati</taxon>
        <taxon>Chloroflexota</taxon>
        <taxon>Anaerolineae</taxon>
        <taxon>Anaerolineales</taxon>
        <taxon>Anaerolineales incertae sedis</taxon>
        <taxon>Candidatus Desulfolinea</taxon>
    </lineage>
</organism>
<comment type="caution">
    <text evidence="18">The sequence shown here is derived from an EMBL/GenBank/DDBJ whole genome shotgun (WGS) entry which is preliminary data.</text>
</comment>
<dbReference type="InterPro" id="IPR000713">
    <property type="entry name" value="Mur_ligase_N"/>
</dbReference>
<evidence type="ECO:0000256" key="8">
    <source>
        <dbReference type="ARBA" id="ARBA00022840"/>
    </source>
</evidence>
<keyword evidence="10 14" id="KW-0573">Peptidoglycan synthesis</keyword>
<protein>
    <recommendedName>
        <fullName evidence="3 14">UDP-N-acetylmuramate--L-alanine ligase</fullName>
        <ecNumber evidence="3 14">6.3.2.8</ecNumber>
    </recommendedName>
    <alternativeName>
        <fullName evidence="14">UDP-N-acetylmuramoyl-L-alanine synthetase</fullName>
    </alternativeName>
</protein>
<dbReference type="GO" id="GO:0071555">
    <property type="term" value="P:cell wall organization"/>
    <property type="evidence" value="ECO:0007669"/>
    <property type="project" value="UniProtKB-KW"/>
</dbReference>
<evidence type="ECO:0000256" key="2">
    <source>
        <dbReference type="ARBA" id="ARBA00004752"/>
    </source>
</evidence>
<keyword evidence="8 14" id="KW-0067">ATP-binding</keyword>
<keyword evidence="7 14" id="KW-0547">Nucleotide-binding</keyword>
<keyword evidence="4 14" id="KW-0963">Cytoplasm</keyword>